<name>A0A937ES75_9ACTN</name>
<evidence type="ECO:0000313" key="1">
    <source>
        <dbReference type="EMBL" id="MBL1087602.1"/>
    </source>
</evidence>
<organism evidence="1 2">
    <name type="scientific">Streptomyces actinomycinicus</name>
    <dbReference type="NCBI Taxonomy" id="1695166"/>
    <lineage>
        <taxon>Bacteria</taxon>
        <taxon>Bacillati</taxon>
        <taxon>Actinomycetota</taxon>
        <taxon>Actinomycetes</taxon>
        <taxon>Kitasatosporales</taxon>
        <taxon>Streptomycetaceae</taxon>
        <taxon>Streptomyces</taxon>
    </lineage>
</organism>
<sequence>MNLTAVSTVRPVADVPAVDGLVIEDLAASAAEPFQPATCICWSEGSALGE</sequence>
<evidence type="ECO:0000313" key="2">
    <source>
        <dbReference type="Proteomes" id="UP000661858"/>
    </source>
</evidence>
<dbReference type="EMBL" id="JAERRK010000038">
    <property type="protein sequence ID" value="MBL1087602.1"/>
    <property type="molecule type" value="Genomic_DNA"/>
</dbReference>
<protein>
    <submittedName>
        <fullName evidence="1">Uncharacterized protein</fullName>
    </submittedName>
</protein>
<proteinExistence type="predicted"/>
<dbReference type="AlphaFoldDB" id="A0A937ES75"/>
<reference evidence="1" key="1">
    <citation type="submission" date="2021-01" db="EMBL/GenBank/DDBJ databases">
        <title>WGS of actinomycetes isolated from Thailand.</title>
        <authorList>
            <person name="Thawai C."/>
        </authorList>
    </citation>
    <scope>NUCLEOTIDE SEQUENCE</scope>
    <source>
        <strain evidence="1">RCU-197</strain>
    </source>
</reference>
<dbReference type="Proteomes" id="UP000661858">
    <property type="component" value="Unassembled WGS sequence"/>
</dbReference>
<gene>
    <name evidence="1" type="ORF">JK359_37665</name>
</gene>
<dbReference type="RefSeq" id="WP_201844144.1">
    <property type="nucleotide sequence ID" value="NZ_JAERRK010000038.1"/>
</dbReference>
<keyword evidence="2" id="KW-1185">Reference proteome</keyword>
<comment type="caution">
    <text evidence="1">The sequence shown here is derived from an EMBL/GenBank/DDBJ whole genome shotgun (WGS) entry which is preliminary data.</text>
</comment>
<accession>A0A937ES75</accession>